<reference evidence="2" key="1">
    <citation type="submission" date="2022-03" db="EMBL/GenBank/DDBJ databases">
        <authorList>
            <person name="Martin C."/>
        </authorList>
    </citation>
    <scope>NUCLEOTIDE SEQUENCE</scope>
</reference>
<comment type="caution">
    <text evidence="2">The sequence shown here is derived from an EMBL/GenBank/DDBJ whole genome shotgun (WGS) entry which is preliminary data.</text>
</comment>
<protein>
    <submittedName>
        <fullName evidence="2">Uncharacterized protein</fullName>
    </submittedName>
</protein>
<dbReference type="AlphaFoldDB" id="A0A8S4PNX7"/>
<organism evidence="2 3">
    <name type="scientific">Owenia fusiformis</name>
    <name type="common">Polychaete worm</name>
    <dbReference type="NCBI Taxonomy" id="6347"/>
    <lineage>
        <taxon>Eukaryota</taxon>
        <taxon>Metazoa</taxon>
        <taxon>Spiralia</taxon>
        <taxon>Lophotrochozoa</taxon>
        <taxon>Annelida</taxon>
        <taxon>Polychaeta</taxon>
        <taxon>Sedentaria</taxon>
        <taxon>Canalipalpata</taxon>
        <taxon>Sabellida</taxon>
        <taxon>Oweniida</taxon>
        <taxon>Oweniidae</taxon>
        <taxon>Owenia</taxon>
    </lineage>
</organism>
<proteinExistence type="predicted"/>
<gene>
    <name evidence="2" type="ORF">OFUS_LOCUS19604</name>
</gene>
<evidence type="ECO:0000313" key="3">
    <source>
        <dbReference type="Proteomes" id="UP000749559"/>
    </source>
</evidence>
<feature type="compositionally biased region" description="Basic and acidic residues" evidence="1">
    <location>
        <begin position="32"/>
        <end position="54"/>
    </location>
</feature>
<sequence>MTRRKKPKRNTSLRSAFGLMHRSAVTPIANHASDHDSTPERHTDTDDVPEKQTDTSDNSDCSDKEPNKSQSINDLEQSRSESSSLSSLTDEPTVRVLKKHDQDSVIATIAEEEDTGSLEGDITPTNMPPLQACPVKLRRRSDGDRITPTTPPQRDSLPPPPPPPSNFHSDVYDTVFALQSLGDSGWSDYLHRVRTLWDGHISQRCTSTSASMEGGLNEPTKDFRRNSHYDNVPCTGEMENGVCHESDVVCHDEGESEAEGCGMSALDPPL</sequence>
<name>A0A8S4PNX7_OWEFU</name>
<feature type="region of interest" description="Disordered" evidence="1">
    <location>
        <begin position="1"/>
        <end position="170"/>
    </location>
</feature>
<accession>A0A8S4PNX7</accession>
<feature type="compositionally biased region" description="Basic residues" evidence="1">
    <location>
        <begin position="1"/>
        <end position="11"/>
    </location>
</feature>
<dbReference type="Proteomes" id="UP000749559">
    <property type="component" value="Unassembled WGS sequence"/>
</dbReference>
<evidence type="ECO:0000256" key="1">
    <source>
        <dbReference type="SAM" id="MobiDB-lite"/>
    </source>
</evidence>
<keyword evidence="3" id="KW-1185">Reference proteome</keyword>
<dbReference type="EMBL" id="CAIIXF020000009">
    <property type="protein sequence ID" value="CAH1795004.1"/>
    <property type="molecule type" value="Genomic_DNA"/>
</dbReference>
<evidence type="ECO:0000313" key="2">
    <source>
        <dbReference type="EMBL" id="CAH1795004.1"/>
    </source>
</evidence>